<evidence type="ECO:0000256" key="5">
    <source>
        <dbReference type="ARBA" id="ARBA00022729"/>
    </source>
</evidence>
<accession>A0A955HZG3</accession>
<evidence type="ECO:0000256" key="3">
    <source>
        <dbReference type="ARBA" id="ARBA00012590"/>
    </source>
</evidence>
<dbReference type="PROSITE" id="PS51760">
    <property type="entry name" value="GH10_2"/>
    <property type="match status" value="1"/>
</dbReference>
<comment type="caution">
    <text evidence="11">The sequence shown here is derived from an EMBL/GenBank/DDBJ whole genome shotgun (WGS) entry which is preliminary data.</text>
</comment>
<dbReference type="GO" id="GO:0031176">
    <property type="term" value="F:endo-1,4-beta-xylanase activity"/>
    <property type="evidence" value="ECO:0007669"/>
    <property type="project" value="UniProtKB-EC"/>
</dbReference>
<evidence type="ECO:0000256" key="9">
    <source>
        <dbReference type="ARBA" id="ARBA00023326"/>
    </source>
</evidence>
<name>A0A955HZG3_9BACT</name>
<dbReference type="Gene3D" id="3.20.20.80">
    <property type="entry name" value="Glycosidases"/>
    <property type="match status" value="1"/>
</dbReference>
<organism evidence="11 12">
    <name type="scientific">Candidatus Dojkabacteria bacterium</name>
    <dbReference type="NCBI Taxonomy" id="2099670"/>
    <lineage>
        <taxon>Bacteria</taxon>
        <taxon>Candidatus Dojkabacteria</taxon>
    </lineage>
</organism>
<proteinExistence type="inferred from homology"/>
<dbReference type="InterPro" id="IPR044846">
    <property type="entry name" value="GH10"/>
</dbReference>
<dbReference type="InterPro" id="IPR001000">
    <property type="entry name" value="GH10_dom"/>
</dbReference>
<gene>
    <name evidence="11" type="ORF">KC622_01480</name>
</gene>
<keyword evidence="7" id="KW-0119">Carbohydrate metabolism</keyword>
<evidence type="ECO:0000313" key="12">
    <source>
        <dbReference type="Proteomes" id="UP000748332"/>
    </source>
</evidence>
<dbReference type="Pfam" id="PF00331">
    <property type="entry name" value="Glyco_hydro_10"/>
    <property type="match status" value="1"/>
</dbReference>
<evidence type="ECO:0000256" key="7">
    <source>
        <dbReference type="ARBA" id="ARBA00023277"/>
    </source>
</evidence>
<dbReference type="EC" id="3.2.1.8" evidence="3"/>
<reference evidence="11" key="2">
    <citation type="journal article" date="2021" name="Microbiome">
        <title>Successional dynamics and alternative stable states in a saline activated sludge microbial community over 9 years.</title>
        <authorList>
            <person name="Wang Y."/>
            <person name="Ye J."/>
            <person name="Ju F."/>
            <person name="Liu L."/>
            <person name="Boyd J.A."/>
            <person name="Deng Y."/>
            <person name="Parks D.H."/>
            <person name="Jiang X."/>
            <person name="Yin X."/>
            <person name="Woodcroft B.J."/>
            <person name="Tyson G.W."/>
            <person name="Hugenholtz P."/>
            <person name="Polz M.F."/>
            <person name="Zhang T."/>
        </authorList>
    </citation>
    <scope>NUCLEOTIDE SEQUENCE</scope>
    <source>
        <strain evidence="11">HKST-UBA16</strain>
    </source>
</reference>
<comment type="catalytic activity">
    <reaction evidence="1">
        <text>Endohydrolysis of (1-&gt;4)-beta-D-xylosidic linkages in xylans.</text>
        <dbReference type="EC" id="3.2.1.8"/>
    </reaction>
</comment>
<sequence>MQIGTMLHHKYFNGVVPTNRSSVYKDRVTGFTQSFGMRGTGIFAMVAPKGPSPDSYEWRNVDKIVEFCERNNLRLHYNTVLFGHLDGYPEWFKELTPEAKLRALERHVRLVVGRYKYKVEFFKLMNESLGGDSIDFLGTGKSRVELISNVFQWAKETYPEGKYMWNEHSPSFREDTRNEFLQIVREVQARGVSPDIIGLQAHMGYRPRPFKLPPDQDIKDALTGIHEKTEVPLQITEFDLSWNNNRQGEDKAEMKIDPNKPIVVDEVKYKTWFEYQAYAYQHFAEICMGLDFVKGFYYWAFNENEPWERPDCGLFDDDFKPRPEMQEWLFELQEGKVPREDMLEVQRV</sequence>
<evidence type="ECO:0000256" key="2">
    <source>
        <dbReference type="ARBA" id="ARBA00007495"/>
    </source>
</evidence>
<reference evidence="11" key="1">
    <citation type="submission" date="2020-04" db="EMBL/GenBank/DDBJ databases">
        <authorList>
            <person name="Zhang T."/>
        </authorList>
    </citation>
    <scope>NUCLEOTIDE SEQUENCE</scope>
    <source>
        <strain evidence="11">HKST-UBA16</strain>
    </source>
</reference>
<dbReference type="PANTHER" id="PTHR31490">
    <property type="entry name" value="GLYCOSYL HYDROLASE"/>
    <property type="match status" value="1"/>
</dbReference>
<dbReference type="EMBL" id="JAGQLM010000058">
    <property type="protein sequence ID" value="MCA9374982.1"/>
    <property type="molecule type" value="Genomic_DNA"/>
</dbReference>
<keyword evidence="4" id="KW-0858">Xylan degradation</keyword>
<dbReference type="SMART" id="SM00633">
    <property type="entry name" value="Glyco_10"/>
    <property type="match status" value="1"/>
</dbReference>
<dbReference type="GO" id="GO:0045493">
    <property type="term" value="P:xylan catabolic process"/>
    <property type="evidence" value="ECO:0007669"/>
    <property type="project" value="UniProtKB-KW"/>
</dbReference>
<comment type="similarity">
    <text evidence="2">Belongs to the glycosyl hydrolase 10 (cellulase F) family.</text>
</comment>
<protein>
    <recommendedName>
        <fullName evidence="3">endo-1,4-beta-xylanase</fullName>
        <ecNumber evidence="3">3.2.1.8</ecNumber>
    </recommendedName>
</protein>
<keyword evidence="6" id="KW-0378">Hydrolase</keyword>
<keyword evidence="5" id="KW-0732">Signal</keyword>
<evidence type="ECO:0000256" key="6">
    <source>
        <dbReference type="ARBA" id="ARBA00022801"/>
    </source>
</evidence>
<evidence type="ECO:0000256" key="1">
    <source>
        <dbReference type="ARBA" id="ARBA00000681"/>
    </source>
</evidence>
<dbReference type="SUPFAM" id="SSF51445">
    <property type="entry name" value="(Trans)glycosidases"/>
    <property type="match status" value="1"/>
</dbReference>
<dbReference type="PANTHER" id="PTHR31490:SF88">
    <property type="entry name" value="BETA-XYLANASE"/>
    <property type="match status" value="1"/>
</dbReference>
<feature type="domain" description="GH10" evidence="10">
    <location>
        <begin position="1"/>
        <end position="332"/>
    </location>
</feature>
<dbReference type="InterPro" id="IPR017853">
    <property type="entry name" value="GH"/>
</dbReference>
<evidence type="ECO:0000313" key="11">
    <source>
        <dbReference type="EMBL" id="MCA9374982.1"/>
    </source>
</evidence>
<dbReference type="AlphaFoldDB" id="A0A955HZG3"/>
<keyword evidence="9" id="KW-0624">Polysaccharide degradation</keyword>
<evidence type="ECO:0000259" key="10">
    <source>
        <dbReference type="PROSITE" id="PS51760"/>
    </source>
</evidence>
<evidence type="ECO:0000256" key="4">
    <source>
        <dbReference type="ARBA" id="ARBA00022651"/>
    </source>
</evidence>
<dbReference type="Proteomes" id="UP000748332">
    <property type="component" value="Unassembled WGS sequence"/>
</dbReference>
<keyword evidence="8" id="KW-0326">Glycosidase</keyword>
<evidence type="ECO:0000256" key="8">
    <source>
        <dbReference type="ARBA" id="ARBA00023295"/>
    </source>
</evidence>